<dbReference type="PANTHER" id="PTHR42833:SF4">
    <property type="entry name" value="URIDYLATE KINASE PUMPKIN, CHLOROPLASTIC"/>
    <property type="match status" value="1"/>
</dbReference>
<dbReference type="EMBL" id="CAEKKB010000002">
    <property type="protein sequence ID" value="CAB4298504.1"/>
    <property type="molecule type" value="Genomic_DNA"/>
</dbReference>
<dbReference type="Gene3D" id="3.40.1160.10">
    <property type="entry name" value="Acetylglutamate kinase-like"/>
    <property type="match status" value="1"/>
</dbReference>
<dbReference type="EMBL" id="CAEKDK010000002">
    <property type="protein sequence ID" value="CAB4267954.1"/>
    <property type="molecule type" value="Genomic_DNA"/>
</dbReference>
<evidence type="ECO:0000313" key="8">
    <source>
        <dbReference type="Proteomes" id="UP000507245"/>
    </source>
</evidence>
<evidence type="ECO:0000256" key="2">
    <source>
        <dbReference type="ARBA" id="ARBA00022741"/>
    </source>
</evidence>
<proteinExistence type="predicted"/>
<evidence type="ECO:0000256" key="1">
    <source>
        <dbReference type="ARBA" id="ARBA00022679"/>
    </source>
</evidence>
<evidence type="ECO:0000313" key="5">
    <source>
        <dbReference type="EMBL" id="CAB4267954.1"/>
    </source>
</evidence>
<dbReference type="GO" id="GO:0005524">
    <property type="term" value="F:ATP binding"/>
    <property type="evidence" value="ECO:0007669"/>
    <property type="project" value="UniProtKB-KW"/>
</dbReference>
<evidence type="ECO:0000313" key="7">
    <source>
        <dbReference type="Proteomes" id="UP000507222"/>
    </source>
</evidence>
<dbReference type="GO" id="GO:0033862">
    <property type="term" value="F:UMP kinase activity"/>
    <property type="evidence" value="ECO:0007669"/>
    <property type="project" value="TreeGrafter"/>
</dbReference>
<evidence type="ECO:0000256" key="4">
    <source>
        <dbReference type="ARBA" id="ARBA00022840"/>
    </source>
</evidence>
<keyword evidence="4" id="KW-0067">ATP-binding</keyword>
<dbReference type="Proteomes" id="UP000507245">
    <property type="component" value="Unassembled WGS sequence"/>
</dbReference>
<name>A0A6J5WGN1_PRUAR</name>
<keyword evidence="1" id="KW-0808">Transferase</keyword>
<sequence length="125" mass="13581">MPSLAPFGVTMNGNCLSGTSYKWQRVLLKVSGEALAGDHTQNIDPKVTMEIASEVASVTRLGIEVAIVVGGEISSMDLPGLEAAVWTDHLLITLVVFSHVYNLQCDWVITYLKLVHFMYCGLGII</sequence>
<keyword evidence="8" id="KW-1185">Reference proteome</keyword>
<evidence type="ECO:0008006" key="9">
    <source>
        <dbReference type="Google" id="ProtNLM"/>
    </source>
</evidence>
<organism evidence="6 8">
    <name type="scientific">Prunus armeniaca</name>
    <name type="common">Apricot</name>
    <name type="synonym">Armeniaca vulgaris</name>
    <dbReference type="NCBI Taxonomy" id="36596"/>
    <lineage>
        <taxon>Eukaryota</taxon>
        <taxon>Viridiplantae</taxon>
        <taxon>Streptophyta</taxon>
        <taxon>Embryophyta</taxon>
        <taxon>Tracheophyta</taxon>
        <taxon>Spermatophyta</taxon>
        <taxon>Magnoliopsida</taxon>
        <taxon>eudicotyledons</taxon>
        <taxon>Gunneridae</taxon>
        <taxon>Pentapetalae</taxon>
        <taxon>rosids</taxon>
        <taxon>fabids</taxon>
        <taxon>Rosales</taxon>
        <taxon>Rosaceae</taxon>
        <taxon>Amygdaloideae</taxon>
        <taxon>Amygdaleae</taxon>
        <taxon>Prunus</taxon>
    </lineage>
</organism>
<reference evidence="6 7" key="2">
    <citation type="submission" date="2020-05" db="EMBL/GenBank/DDBJ databases">
        <authorList>
            <person name="Campoy J."/>
            <person name="Schneeberger K."/>
            <person name="Spophaly S."/>
        </authorList>
    </citation>
    <scope>NUCLEOTIDE SEQUENCE [LARGE SCALE GENOMIC DNA]</scope>
    <source>
        <strain evidence="6">PruArmRojPasFocal</strain>
    </source>
</reference>
<accession>A0A6J5WGN1</accession>
<dbReference type="AlphaFoldDB" id="A0A6J5WGN1"/>
<dbReference type="PANTHER" id="PTHR42833">
    <property type="entry name" value="URIDYLATE KINASE"/>
    <property type="match status" value="1"/>
</dbReference>
<protein>
    <recommendedName>
        <fullName evidence="9">Aspartate/glutamate/uridylate kinase domain-containing protein</fullName>
    </recommendedName>
</protein>
<evidence type="ECO:0000256" key="3">
    <source>
        <dbReference type="ARBA" id="ARBA00022777"/>
    </source>
</evidence>
<dbReference type="Proteomes" id="UP000507222">
    <property type="component" value="Unassembled WGS sequence"/>
</dbReference>
<keyword evidence="3" id="KW-0418">Kinase</keyword>
<dbReference type="GO" id="GO:0006225">
    <property type="term" value="P:UDP biosynthetic process"/>
    <property type="evidence" value="ECO:0007669"/>
    <property type="project" value="TreeGrafter"/>
</dbReference>
<reference evidence="8" key="1">
    <citation type="journal article" date="2020" name="Genome Biol.">
        <title>Gamete binning: chromosome-level and haplotype-resolved genome assembly enabled by high-throughput single-cell sequencing of gamete genomes.</title>
        <authorList>
            <person name="Campoy J.A."/>
            <person name="Sun H."/>
            <person name="Goel M."/>
            <person name="Jiao W.-B."/>
            <person name="Folz-Donahue K."/>
            <person name="Wang N."/>
            <person name="Rubio M."/>
            <person name="Liu C."/>
            <person name="Kukat C."/>
            <person name="Ruiz D."/>
            <person name="Huettel B."/>
            <person name="Schneeberger K."/>
        </authorList>
    </citation>
    <scope>NUCLEOTIDE SEQUENCE [LARGE SCALE GENOMIC DNA]</scope>
    <source>
        <strain evidence="8">cv. Rojo Pasion</strain>
    </source>
</reference>
<evidence type="ECO:0000313" key="6">
    <source>
        <dbReference type="EMBL" id="CAB4298504.1"/>
    </source>
</evidence>
<dbReference type="InterPro" id="IPR036393">
    <property type="entry name" value="AceGlu_kinase-like_sf"/>
</dbReference>
<dbReference type="OrthoDB" id="1719845at2759"/>
<gene>
    <name evidence="5" type="ORF">CURHAP_LOCUS10898</name>
    <name evidence="6" type="ORF">ORAREDHAP_LOCUS10923</name>
</gene>
<keyword evidence="2" id="KW-0547">Nucleotide-binding</keyword>
<dbReference type="SUPFAM" id="SSF53633">
    <property type="entry name" value="Carbamate kinase-like"/>
    <property type="match status" value="1"/>
</dbReference>